<dbReference type="RefSeq" id="WP_185176505.1">
    <property type="nucleotide sequence ID" value="NZ_CP059404.1"/>
</dbReference>
<dbReference type="KEGG" id="cik:H0194_03825"/>
<feature type="chain" id="PRO_5028838051" description="Esterase" evidence="1">
    <location>
        <begin position="35"/>
        <end position="378"/>
    </location>
</feature>
<keyword evidence="1" id="KW-0732">Signal</keyword>
<proteinExistence type="predicted"/>
<dbReference type="AlphaFoldDB" id="A0A7G7CRB6"/>
<dbReference type="Proteomes" id="UP000515743">
    <property type="component" value="Chromosome"/>
</dbReference>
<dbReference type="GO" id="GO:0016747">
    <property type="term" value="F:acyltransferase activity, transferring groups other than amino-acyl groups"/>
    <property type="evidence" value="ECO:0007669"/>
    <property type="project" value="TreeGrafter"/>
</dbReference>
<dbReference type="PANTHER" id="PTHR48098">
    <property type="entry name" value="ENTEROCHELIN ESTERASE-RELATED"/>
    <property type="match status" value="1"/>
</dbReference>
<keyword evidence="3" id="KW-1185">Reference proteome</keyword>
<sequence length="378" mass="40827">MKISYFSHNRVLSARCVGPLAVAALTAGSLCADAAGFAPAPLVAAAAAQSSITAPQDVPYGSSKYLPTIGGNKPATTGKAAHLVSKRKLRVANQGTRNDVWEFKVYSAANDMVVTNRIITPKGTTPRPSLILLPGSHGKKSQRTWDKNADLPGFFKNKEVNVVTTLAGGYSFYSDWKKDDPHIEGHSNWETYIAKELPQVLKDEFHANGKMAIGGVSMSGSASLDIASRHPQTFVAAASYSGFPVTTSPLGRFFSVGIFTWGKTNPANAWGYLDNPAWKKHDPARNVHKMAHNGTKVFVSSAGGVPGPLDKSYGLKAYADPMLAEFASDALTTEYTKRARKAGVDIYRFRRADGAHTFPVFENAMQKSWETTLRPALF</sequence>
<dbReference type="InterPro" id="IPR050583">
    <property type="entry name" value="Mycobacterial_A85_antigen"/>
</dbReference>
<gene>
    <name evidence="2" type="ORF">H0194_03825</name>
</gene>
<evidence type="ECO:0008006" key="4">
    <source>
        <dbReference type="Google" id="ProtNLM"/>
    </source>
</evidence>
<protein>
    <recommendedName>
        <fullName evidence="4">Esterase</fullName>
    </recommendedName>
</protein>
<evidence type="ECO:0000313" key="3">
    <source>
        <dbReference type="Proteomes" id="UP000515743"/>
    </source>
</evidence>
<feature type="signal peptide" evidence="1">
    <location>
        <begin position="1"/>
        <end position="34"/>
    </location>
</feature>
<dbReference type="Pfam" id="PF00756">
    <property type="entry name" value="Esterase"/>
    <property type="match status" value="1"/>
</dbReference>
<dbReference type="PANTHER" id="PTHR48098:SF1">
    <property type="entry name" value="DIACYLGLYCEROL ACYLTRANSFERASE_MYCOLYLTRANSFERASE AG85A"/>
    <property type="match status" value="1"/>
</dbReference>
<dbReference type="EMBL" id="CP059404">
    <property type="protein sequence ID" value="QNE90132.1"/>
    <property type="molecule type" value="Genomic_DNA"/>
</dbReference>
<evidence type="ECO:0000313" key="2">
    <source>
        <dbReference type="EMBL" id="QNE90132.1"/>
    </source>
</evidence>
<evidence type="ECO:0000256" key="1">
    <source>
        <dbReference type="SAM" id="SignalP"/>
    </source>
</evidence>
<name>A0A7G7CRB6_9CORY</name>
<dbReference type="Gene3D" id="3.40.50.1820">
    <property type="entry name" value="alpha/beta hydrolase"/>
    <property type="match status" value="1"/>
</dbReference>
<accession>A0A7G7CRB6</accession>
<dbReference type="InterPro" id="IPR000801">
    <property type="entry name" value="Esterase-like"/>
</dbReference>
<reference evidence="2 3" key="1">
    <citation type="submission" date="2020-07" db="EMBL/GenBank/DDBJ databases">
        <title>Complete genome and description of Corynebacterium incognita strain Marseille-Q3630 sp. nov.</title>
        <authorList>
            <person name="Boxberger M."/>
        </authorList>
    </citation>
    <scope>NUCLEOTIDE SEQUENCE [LARGE SCALE GENOMIC DNA]</scope>
    <source>
        <strain evidence="2 3">Marseille-Q3630</strain>
    </source>
</reference>
<organism evidence="2 3">
    <name type="scientific">Corynebacterium incognita</name>
    <dbReference type="NCBI Taxonomy" id="2754725"/>
    <lineage>
        <taxon>Bacteria</taxon>
        <taxon>Bacillati</taxon>
        <taxon>Actinomycetota</taxon>
        <taxon>Actinomycetes</taxon>
        <taxon>Mycobacteriales</taxon>
        <taxon>Corynebacteriaceae</taxon>
        <taxon>Corynebacterium</taxon>
    </lineage>
</organism>
<dbReference type="InterPro" id="IPR029058">
    <property type="entry name" value="AB_hydrolase_fold"/>
</dbReference>
<dbReference type="SUPFAM" id="SSF53474">
    <property type="entry name" value="alpha/beta-Hydrolases"/>
    <property type="match status" value="1"/>
</dbReference>